<feature type="compositionally biased region" description="Polar residues" evidence="1">
    <location>
        <begin position="51"/>
        <end position="72"/>
    </location>
</feature>
<organism evidence="2 3">
    <name type="scientific">Hymenoscyphus fraxineus</name>
    <dbReference type="NCBI Taxonomy" id="746836"/>
    <lineage>
        <taxon>Eukaryota</taxon>
        <taxon>Fungi</taxon>
        <taxon>Dikarya</taxon>
        <taxon>Ascomycota</taxon>
        <taxon>Pezizomycotina</taxon>
        <taxon>Leotiomycetes</taxon>
        <taxon>Helotiales</taxon>
        <taxon>Helotiaceae</taxon>
        <taxon>Hymenoscyphus</taxon>
    </lineage>
</organism>
<protein>
    <submittedName>
        <fullName evidence="2">Uncharacterized protein</fullName>
    </submittedName>
</protein>
<keyword evidence="3" id="KW-1185">Reference proteome</keyword>
<feature type="compositionally biased region" description="Polar residues" evidence="1">
    <location>
        <begin position="95"/>
        <end position="112"/>
    </location>
</feature>
<proteinExistence type="predicted"/>
<name>A0A9N9PHG5_9HELO</name>
<feature type="compositionally biased region" description="Low complexity" evidence="1">
    <location>
        <begin position="73"/>
        <end position="94"/>
    </location>
</feature>
<dbReference type="EMBL" id="CAJVRL010000049">
    <property type="protein sequence ID" value="CAG8953044.1"/>
    <property type="molecule type" value="Genomic_DNA"/>
</dbReference>
<dbReference type="Proteomes" id="UP000696280">
    <property type="component" value="Unassembled WGS sequence"/>
</dbReference>
<comment type="caution">
    <text evidence="2">The sequence shown here is derived from an EMBL/GenBank/DDBJ whole genome shotgun (WGS) entry which is preliminary data.</text>
</comment>
<sequence length="194" mass="20344">MSARTGAGGIPATIIPDQASPKALSSGAKAGKVPVSLQRGISERDLARNHQAPSTSTLPNDTLCKTDSNAQASSKARSHNNNSNSNNHRPSAPNGQRSQPSDYFGPVTTSGPFTDGYKDNGEAGTSPGRERGVIATPQSRGDIVGAVEMDSSPSQLFIDTGHVMNGNANMDANTVGIRPQNGRQQTMEYWVELP</sequence>
<evidence type="ECO:0000313" key="3">
    <source>
        <dbReference type="Proteomes" id="UP000696280"/>
    </source>
</evidence>
<feature type="region of interest" description="Disordered" evidence="1">
    <location>
        <begin position="1"/>
        <end position="137"/>
    </location>
</feature>
<dbReference type="OrthoDB" id="4499262at2759"/>
<evidence type="ECO:0000313" key="2">
    <source>
        <dbReference type="EMBL" id="CAG8953044.1"/>
    </source>
</evidence>
<dbReference type="AlphaFoldDB" id="A0A9N9PHG5"/>
<reference evidence="2" key="1">
    <citation type="submission" date="2021-07" db="EMBL/GenBank/DDBJ databases">
        <authorList>
            <person name="Durling M."/>
        </authorList>
    </citation>
    <scope>NUCLEOTIDE SEQUENCE</scope>
</reference>
<accession>A0A9N9PHG5</accession>
<evidence type="ECO:0000256" key="1">
    <source>
        <dbReference type="SAM" id="MobiDB-lite"/>
    </source>
</evidence>
<gene>
    <name evidence="2" type="ORF">HYFRA_00003238</name>
</gene>